<protein>
    <submittedName>
        <fullName evidence="1">Uncharacterized protein</fullName>
    </submittedName>
</protein>
<organism evidence="1 2">
    <name type="scientific">Salinimicrobium sediminis</name>
    <dbReference type="NCBI Taxonomy" id="1343891"/>
    <lineage>
        <taxon>Bacteria</taxon>
        <taxon>Pseudomonadati</taxon>
        <taxon>Bacteroidota</taxon>
        <taxon>Flavobacteriia</taxon>
        <taxon>Flavobacteriales</taxon>
        <taxon>Flavobacteriaceae</taxon>
        <taxon>Salinimicrobium</taxon>
    </lineage>
</organism>
<proteinExistence type="predicted"/>
<reference evidence="2" key="1">
    <citation type="submission" date="2017-09" db="EMBL/GenBank/DDBJ databases">
        <authorList>
            <person name="Varghese N."/>
            <person name="Submissions S."/>
        </authorList>
    </citation>
    <scope>NUCLEOTIDE SEQUENCE [LARGE SCALE GENOMIC DNA]</scope>
    <source>
        <strain evidence="2">CGMCC 1.12641</strain>
    </source>
</reference>
<keyword evidence="2" id="KW-1185">Reference proteome</keyword>
<accession>A0A285WZU5</accession>
<dbReference type="AlphaFoldDB" id="A0A285WZU5"/>
<dbReference type="EMBL" id="OCMF01000001">
    <property type="protein sequence ID" value="SOC78592.1"/>
    <property type="molecule type" value="Genomic_DNA"/>
</dbReference>
<gene>
    <name evidence="1" type="ORF">SAMN06296241_0104</name>
</gene>
<evidence type="ECO:0000313" key="2">
    <source>
        <dbReference type="Proteomes" id="UP000219193"/>
    </source>
</evidence>
<dbReference type="Proteomes" id="UP000219193">
    <property type="component" value="Unassembled WGS sequence"/>
</dbReference>
<name>A0A285WZU5_9FLAO</name>
<evidence type="ECO:0000313" key="1">
    <source>
        <dbReference type="EMBL" id="SOC78592.1"/>
    </source>
</evidence>
<sequence length="83" mass="9506">MMREVNFHRLCEGGGQPDRGNLLMRTRICLRIRAILPLPIAIGIKGGSAKNFSAVRSTGYFNNYFKNRGFNFLRRTEKRMAIS</sequence>